<organism evidence="2">
    <name type="scientific">viral metagenome</name>
    <dbReference type="NCBI Taxonomy" id="1070528"/>
    <lineage>
        <taxon>unclassified sequences</taxon>
        <taxon>metagenomes</taxon>
        <taxon>organismal metagenomes</taxon>
    </lineage>
</organism>
<sequence>MSIELTPQDMAKRIELKASQLAGDSPKIHLLSGEVVTREQYTQMFGYQGDRYRAIALNLRPPDSRELDVYPLPEKRKSKWARHK</sequence>
<gene>
    <name evidence="1" type="ORF">MM415A04412_0006</name>
    <name evidence="2" type="ORF">MM415B04088_0009</name>
</gene>
<evidence type="ECO:0000313" key="2">
    <source>
        <dbReference type="EMBL" id="QJA93893.1"/>
    </source>
</evidence>
<evidence type="ECO:0000313" key="1">
    <source>
        <dbReference type="EMBL" id="QJA69644.1"/>
    </source>
</evidence>
<proteinExistence type="predicted"/>
<accession>A0A6M3LHG2</accession>
<protein>
    <submittedName>
        <fullName evidence="2">Uncharacterized protein</fullName>
    </submittedName>
</protein>
<dbReference type="AlphaFoldDB" id="A0A6M3LHG2"/>
<dbReference type="EMBL" id="MT143185">
    <property type="protein sequence ID" value="QJA93893.1"/>
    <property type="molecule type" value="Genomic_DNA"/>
</dbReference>
<reference evidence="2" key="1">
    <citation type="submission" date="2020-03" db="EMBL/GenBank/DDBJ databases">
        <title>The deep terrestrial virosphere.</title>
        <authorList>
            <person name="Holmfeldt K."/>
            <person name="Nilsson E."/>
            <person name="Simone D."/>
            <person name="Lopez-Fernandez M."/>
            <person name="Wu X."/>
            <person name="de Brujin I."/>
            <person name="Lundin D."/>
            <person name="Andersson A."/>
            <person name="Bertilsson S."/>
            <person name="Dopson M."/>
        </authorList>
    </citation>
    <scope>NUCLEOTIDE SEQUENCE</scope>
    <source>
        <strain evidence="1">MM415A04412</strain>
        <strain evidence="2">MM415B04088</strain>
    </source>
</reference>
<name>A0A6M3LHG2_9ZZZZ</name>
<dbReference type="EMBL" id="MT141724">
    <property type="protein sequence ID" value="QJA69644.1"/>
    <property type="molecule type" value="Genomic_DNA"/>
</dbReference>